<feature type="domain" description="AAA" evidence="1">
    <location>
        <begin position="19"/>
        <end position="135"/>
    </location>
</feature>
<evidence type="ECO:0000313" key="4">
    <source>
        <dbReference type="Proteomes" id="UP000199208"/>
    </source>
</evidence>
<evidence type="ECO:0000313" key="3">
    <source>
        <dbReference type="EMBL" id="SCZ81354.1"/>
    </source>
</evidence>
<protein>
    <recommendedName>
        <fullName evidence="5">AAA+ ATPase domain-containing protein</fullName>
    </recommendedName>
</protein>
<dbReference type="InterPro" id="IPR025420">
    <property type="entry name" value="DUF4143"/>
</dbReference>
<evidence type="ECO:0000259" key="1">
    <source>
        <dbReference type="Pfam" id="PF13173"/>
    </source>
</evidence>
<dbReference type="InterPro" id="IPR041682">
    <property type="entry name" value="AAA_14"/>
</dbReference>
<gene>
    <name evidence="3" type="ORF">SAMN03080599_02745</name>
</gene>
<dbReference type="SUPFAM" id="SSF52540">
    <property type="entry name" value="P-loop containing nucleoside triphosphate hydrolases"/>
    <property type="match status" value="1"/>
</dbReference>
<dbReference type="Pfam" id="PF13173">
    <property type="entry name" value="AAA_14"/>
    <property type="match status" value="1"/>
</dbReference>
<keyword evidence="4" id="KW-1185">Reference proteome</keyword>
<dbReference type="AlphaFoldDB" id="A0A1G5S4Q9"/>
<dbReference type="EMBL" id="FMWL01000018">
    <property type="protein sequence ID" value="SCZ81354.1"/>
    <property type="molecule type" value="Genomic_DNA"/>
</dbReference>
<dbReference type="STRING" id="1120920.SAMN03080599_02745"/>
<accession>A0A1G5S4Q9</accession>
<reference evidence="3 4" key="1">
    <citation type="submission" date="2016-10" db="EMBL/GenBank/DDBJ databases">
        <authorList>
            <person name="de Groot N.N."/>
        </authorList>
    </citation>
    <scope>NUCLEOTIDE SEQUENCE [LARGE SCALE GENOMIC DNA]</scope>
    <source>
        <strain evidence="3 4">DSM 2784</strain>
    </source>
</reference>
<name>A0A1G5S4Q9_9FIRM</name>
<dbReference type="Pfam" id="PF13635">
    <property type="entry name" value="DUF4143"/>
    <property type="match status" value="1"/>
</dbReference>
<proteinExistence type="predicted"/>
<feature type="domain" description="DUF4143" evidence="2">
    <location>
        <begin position="198"/>
        <end position="354"/>
    </location>
</feature>
<dbReference type="PANTHER" id="PTHR43566">
    <property type="entry name" value="CONSERVED PROTEIN"/>
    <property type="match status" value="1"/>
</dbReference>
<evidence type="ECO:0000259" key="2">
    <source>
        <dbReference type="Pfam" id="PF13635"/>
    </source>
</evidence>
<dbReference type="RefSeq" id="WP_092592442.1">
    <property type="nucleotide sequence ID" value="NZ_FMWL01000018.1"/>
</dbReference>
<organism evidence="3 4">
    <name type="scientific">Acidaminobacter hydrogenoformans DSM 2784</name>
    <dbReference type="NCBI Taxonomy" id="1120920"/>
    <lineage>
        <taxon>Bacteria</taxon>
        <taxon>Bacillati</taxon>
        <taxon>Bacillota</taxon>
        <taxon>Clostridia</taxon>
        <taxon>Peptostreptococcales</taxon>
        <taxon>Acidaminobacteraceae</taxon>
        <taxon>Acidaminobacter</taxon>
    </lineage>
</organism>
<dbReference type="PANTHER" id="PTHR43566:SF2">
    <property type="entry name" value="DUF4143 DOMAIN-CONTAINING PROTEIN"/>
    <property type="match status" value="1"/>
</dbReference>
<sequence>MYIKRAIEGTVKNISATFPILLITGPRQVGKSTLLEHLAEPDRTIVSLDDPDVRYLAKTDPALFMQRYTPPVMIDEIQYATELLPYIKMAVDKSKKNGDFWLTGSQSFVMMKDVSETLAGRVGIISLLGLSSSEINQIPSREFSTDPERLMSRLKEVKPLSLKEIYSRIHKGSMPRLYTDEAIDLQAYYRSYVETYLKRDIKDLTQVVDEMAFFNFMTIVAARTSKPVVYEELAKECGITAPTAKKWLSILISSQIVALVQPFHSNILKRITKMPVLHVLDTGLCAYLLKWRDPETLETGAMSGPFFESYVFSEIYKSFLNAGKEPPVFYYRDKDQKEIDLLIYENGTLYPIEIEKAASPGKDAIKHFKVLQPLTAPEKFGEPPQMKTLIGSGAVICMANDLLPIDSKNWYVPAWLI</sequence>
<dbReference type="InterPro" id="IPR027417">
    <property type="entry name" value="P-loop_NTPase"/>
</dbReference>
<dbReference type="Proteomes" id="UP000199208">
    <property type="component" value="Unassembled WGS sequence"/>
</dbReference>
<dbReference type="OrthoDB" id="9801684at2"/>
<evidence type="ECO:0008006" key="5">
    <source>
        <dbReference type="Google" id="ProtNLM"/>
    </source>
</evidence>